<dbReference type="Proteomes" id="UP001216907">
    <property type="component" value="Unassembled WGS sequence"/>
</dbReference>
<keyword evidence="4" id="KW-1185">Reference proteome</keyword>
<organism evidence="3 4">
    <name type="scientific">Paludisphaera mucosa</name>
    <dbReference type="NCBI Taxonomy" id="3030827"/>
    <lineage>
        <taxon>Bacteria</taxon>
        <taxon>Pseudomonadati</taxon>
        <taxon>Planctomycetota</taxon>
        <taxon>Planctomycetia</taxon>
        <taxon>Isosphaerales</taxon>
        <taxon>Isosphaeraceae</taxon>
        <taxon>Paludisphaera</taxon>
    </lineage>
</organism>
<dbReference type="InterPro" id="IPR041916">
    <property type="entry name" value="Anti_sigma_zinc_sf"/>
</dbReference>
<dbReference type="RefSeq" id="WP_277860055.1">
    <property type="nucleotide sequence ID" value="NZ_JARRAG010000001.1"/>
</dbReference>
<accession>A0ABT6F7Z9</accession>
<name>A0ABT6F7Z9_9BACT</name>
<dbReference type="Gene3D" id="1.10.10.1320">
    <property type="entry name" value="Anti-sigma factor, zinc-finger domain"/>
    <property type="match status" value="1"/>
</dbReference>
<evidence type="ECO:0000256" key="1">
    <source>
        <dbReference type="SAM" id="MobiDB-lite"/>
    </source>
</evidence>
<protein>
    <recommendedName>
        <fullName evidence="2">Putative zinc-finger domain-containing protein</fullName>
    </recommendedName>
</protein>
<comment type="caution">
    <text evidence="3">The sequence shown here is derived from an EMBL/GenBank/DDBJ whole genome shotgun (WGS) entry which is preliminary data.</text>
</comment>
<feature type="region of interest" description="Disordered" evidence="1">
    <location>
        <begin position="297"/>
        <end position="329"/>
    </location>
</feature>
<dbReference type="Pfam" id="PF13490">
    <property type="entry name" value="zf-HC2"/>
    <property type="match status" value="1"/>
</dbReference>
<feature type="domain" description="Putative zinc-finger" evidence="2">
    <location>
        <begin position="4"/>
        <end position="30"/>
    </location>
</feature>
<dbReference type="EMBL" id="JARRAG010000001">
    <property type="protein sequence ID" value="MDG3003705.1"/>
    <property type="molecule type" value="Genomic_DNA"/>
</dbReference>
<sequence length="347" mass="36439">MSDDLETLISAYLDDELTPEQRREAEAAVAAEPTRADELRSLGAVHELLAALSRPAAPDMTGRVLARLAASPSPTWGDIRAFPAVPALRRAAAAAVLVAGFLGVLAVARFRGDRRPDHPISARPIVPPVAIAEPAVARDPVAVVDPIGPPTSVAGAGSGVFDPPSPTYPARLVARELLDRPGPYRVFLVSGVDDQAKDAEVASLLGLSSHRDFYRFDVPAGESPRTPRSLVYAAELDPNELSTLRSRLAAAFPGRLDEGNSAALLMSELSQLGQATTFRADPAAEVLFPQTKMALRLPAEPPQPGGPQRGEGTLAAEDPVRPGQASLVGPPEPSSVVLIWMLGAVPD</sequence>
<evidence type="ECO:0000313" key="4">
    <source>
        <dbReference type="Proteomes" id="UP001216907"/>
    </source>
</evidence>
<dbReference type="InterPro" id="IPR027383">
    <property type="entry name" value="Znf_put"/>
</dbReference>
<gene>
    <name evidence="3" type="ORF">PZE19_07985</name>
</gene>
<reference evidence="3 4" key="1">
    <citation type="submission" date="2023-03" db="EMBL/GenBank/DDBJ databases">
        <title>Paludisphaera mucosa sp. nov. a novel planctomycete from northern fen.</title>
        <authorList>
            <person name="Ivanova A."/>
        </authorList>
    </citation>
    <scope>NUCLEOTIDE SEQUENCE [LARGE SCALE GENOMIC DNA]</scope>
    <source>
        <strain evidence="3 4">Pla2</strain>
    </source>
</reference>
<evidence type="ECO:0000259" key="2">
    <source>
        <dbReference type="Pfam" id="PF13490"/>
    </source>
</evidence>
<proteinExistence type="predicted"/>
<evidence type="ECO:0000313" key="3">
    <source>
        <dbReference type="EMBL" id="MDG3003705.1"/>
    </source>
</evidence>